<evidence type="ECO:0000256" key="1">
    <source>
        <dbReference type="ARBA" id="ARBA00022553"/>
    </source>
</evidence>
<dbReference type="InterPro" id="IPR029063">
    <property type="entry name" value="SAM-dependent_MTases_sf"/>
</dbReference>
<evidence type="ECO:0000313" key="5">
    <source>
        <dbReference type="EMBL" id="KAK3054619.1"/>
    </source>
</evidence>
<accession>A0AAJ0DI92</accession>
<dbReference type="GO" id="GO:0008757">
    <property type="term" value="F:S-adenosylmethionine-dependent methyltransferase activity"/>
    <property type="evidence" value="ECO:0007669"/>
    <property type="project" value="InterPro"/>
</dbReference>
<dbReference type="EMBL" id="JAWDJX010000011">
    <property type="protein sequence ID" value="KAK3054619.1"/>
    <property type="molecule type" value="Genomic_DNA"/>
</dbReference>
<name>A0AAJ0DI92_9PEZI</name>
<keyword evidence="2" id="KW-0489">Methyltransferase</keyword>
<sequence>MYVYPCYRITISNWGFDMEKVNEEREKLRQHFLSLSDEQQVTGWDDMWQKQVTPWDRKKPNPALVDALGQKSELFPPPSTTADGAKIKKKVLIPGCGRGYDVLLFASYGYDAYGLDVSPTAVQAAEQLLADQAKEQIFPIQHIQEGRGQVKFVEADFFSDDFLSRIGLSKSIEPFDVIYDYTFLCALPPSMRPRWAARLSELLSPTGTLVCLEFPLGKDPKLGGPPHGLEHDLYEQLFAHPGREVKYNFSGHVAADRSGEKADNALVRVKEWVPERTFEGQDKSTMVSMWRHWK</sequence>
<dbReference type="GO" id="GO:0032259">
    <property type="term" value="P:methylation"/>
    <property type="evidence" value="ECO:0007669"/>
    <property type="project" value="UniProtKB-KW"/>
</dbReference>
<keyword evidence="6" id="KW-1185">Reference proteome</keyword>
<gene>
    <name evidence="5" type="ORF">LTR09_004348</name>
</gene>
<keyword evidence="1" id="KW-0597">Phosphoprotein</keyword>
<dbReference type="SUPFAM" id="SSF53335">
    <property type="entry name" value="S-adenosyl-L-methionine-dependent methyltransferases"/>
    <property type="match status" value="1"/>
</dbReference>
<evidence type="ECO:0008006" key="7">
    <source>
        <dbReference type="Google" id="ProtNLM"/>
    </source>
</evidence>
<dbReference type="InterPro" id="IPR008854">
    <property type="entry name" value="TPMT"/>
</dbReference>
<evidence type="ECO:0000256" key="3">
    <source>
        <dbReference type="ARBA" id="ARBA00022679"/>
    </source>
</evidence>
<evidence type="ECO:0000256" key="2">
    <source>
        <dbReference type="ARBA" id="ARBA00022603"/>
    </source>
</evidence>
<dbReference type="PANTHER" id="PTHR32183">
    <property type="match status" value="1"/>
</dbReference>
<organism evidence="5 6">
    <name type="scientific">Extremus antarcticus</name>
    <dbReference type="NCBI Taxonomy" id="702011"/>
    <lineage>
        <taxon>Eukaryota</taxon>
        <taxon>Fungi</taxon>
        <taxon>Dikarya</taxon>
        <taxon>Ascomycota</taxon>
        <taxon>Pezizomycotina</taxon>
        <taxon>Dothideomycetes</taxon>
        <taxon>Dothideomycetidae</taxon>
        <taxon>Mycosphaerellales</taxon>
        <taxon>Extremaceae</taxon>
        <taxon>Extremus</taxon>
    </lineage>
</organism>
<evidence type="ECO:0000256" key="4">
    <source>
        <dbReference type="ARBA" id="ARBA00022691"/>
    </source>
</evidence>
<protein>
    <recommendedName>
        <fullName evidence="7">S-adenosyl-L-methionine-dependent methyltransferase</fullName>
    </recommendedName>
</protein>
<dbReference type="Gene3D" id="3.40.50.150">
    <property type="entry name" value="Vaccinia Virus protein VP39"/>
    <property type="match status" value="1"/>
</dbReference>
<keyword evidence="3" id="KW-0808">Transferase</keyword>
<proteinExistence type="predicted"/>
<dbReference type="AlphaFoldDB" id="A0AAJ0DI92"/>
<keyword evidence="4" id="KW-0949">S-adenosyl-L-methionine</keyword>
<dbReference type="PANTHER" id="PTHR32183:SF6">
    <property type="entry name" value="CYSTEINE SULFINATE DESULFINASE_CYSTEINE DESULFURASE AND RELATED ENZYMES"/>
    <property type="match status" value="1"/>
</dbReference>
<dbReference type="PROSITE" id="PS51585">
    <property type="entry name" value="SAM_MT_TPMT"/>
    <property type="match status" value="1"/>
</dbReference>
<reference evidence="5" key="1">
    <citation type="submission" date="2023-04" db="EMBL/GenBank/DDBJ databases">
        <title>Black Yeasts Isolated from many extreme environments.</title>
        <authorList>
            <person name="Coleine C."/>
            <person name="Stajich J.E."/>
            <person name="Selbmann L."/>
        </authorList>
    </citation>
    <scope>NUCLEOTIDE SEQUENCE</scope>
    <source>
        <strain evidence="5">CCFEE 5312</strain>
    </source>
</reference>
<evidence type="ECO:0000313" key="6">
    <source>
        <dbReference type="Proteomes" id="UP001271007"/>
    </source>
</evidence>
<dbReference type="Proteomes" id="UP001271007">
    <property type="component" value="Unassembled WGS sequence"/>
</dbReference>
<dbReference type="Pfam" id="PF05724">
    <property type="entry name" value="TPMT"/>
    <property type="match status" value="1"/>
</dbReference>
<comment type="caution">
    <text evidence="5">The sequence shown here is derived from an EMBL/GenBank/DDBJ whole genome shotgun (WGS) entry which is preliminary data.</text>
</comment>
<dbReference type="CDD" id="cd02440">
    <property type="entry name" value="AdoMet_MTases"/>
    <property type="match status" value="1"/>
</dbReference>